<proteinExistence type="predicted"/>
<dbReference type="AlphaFoldDB" id="A0A914EN61"/>
<dbReference type="WBParaSite" id="ACRNAN_scaffold9205.g29187.t1">
    <property type="protein sequence ID" value="ACRNAN_scaffold9205.g29187.t1"/>
    <property type="gene ID" value="ACRNAN_scaffold9205.g29187"/>
</dbReference>
<protein>
    <submittedName>
        <fullName evidence="3">Uncharacterized protein</fullName>
    </submittedName>
</protein>
<organism evidence="2 3">
    <name type="scientific">Acrobeloides nanus</name>
    <dbReference type="NCBI Taxonomy" id="290746"/>
    <lineage>
        <taxon>Eukaryota</taxon>
        <taxon>Metazoa</taxon>
        <taxon>Ecdysozoa</taxon>
        <taxon>Nematoda</taxon>
        <taxon>Chromadorea</taxon>
        <taxon>Rhabditida</taxon>
        <taxon>Tylenchina</taxon>
        <taxon>Cephalobomorpha</taxon>
        <taxon>Cephaloboidea</taxon>
        <taxon>Cephalobidae</taxon>
        <taxon>Acrobeloides</taxon>
    </lineage>
</organism>
<feature type="chain" id="PRO_5036941809" evidence="1">
    <location>
        <begin position="23"/>
        <end position="159"/>
    </location>
</feature>
<reference evidence="3" key="1">
    <citation type="submission" date="2022-11" db="UniProtKB">
        <authorList>
            <consortium name="WormBaseParasite"/>
        </authorList>
    </citation>
    <scope>IDENTIFICATION</scope>
</reference>
<evidence type="ECO:0000256" key="1">
    <source>
        <dbReference type="SAM" id="SignalP"/>
    </source>
</evidence>
<keyword evidence="2" id="KW-1185">Reference proteome</keyword>
<keyword evidence="1" id="KW-0732">Signal</keyword>
<feature type="signal peptide" evidence="1">
    <location>
        <begin position="1"/>
        <end position="22"/>
    </location>
</feature>
<evidence type="ECO:0000313" key="2">
    <source>
        <dbReference type="Proteomes" id="UP000887540"/>
    </source>
</evidence>
<dbReference type="Proteomes" id="UP000887540">
    <property type="component" value="Unplaced"/>
</dbReference>
<sequence length="159" mass="18745">MKLFYFVQVVSIGCIFVRTTVALTCFENNEETGETVEVENDEFVYCRLFPASRHPETGEIKKAKADGLKHEEVDGPFEEFFELSTSYYQILNICLYEKYDFPKMWKLMRNASSKFQKSPKIEYQFRCLCNTDRCNTPTNLEPYLVKLRNEKADNLLQQE</sequence>
<dbReference type="Pfam" id="PF17305">
    <property type="entry name" value="DUF5354"/>
    <property type="match status" value="1"/>
</dbReference>
<name>A0A914EN61_9BILA</name>
<accession>A0A914EN61</accession>
<dbReference type="InterPro" id="IPR035291">
    <property type="entry name" value="DUF5354"/>
</dbReference>
<evidence type="ECO:0000313" key="3">
    <source>
        <dbReference type="WBParaSite" id="ACRNAN_scaffold9205.g29187.t1"/>
    </source>
</evidence>